<dbReference type="PANTHER" id="PTHR43854:SF1">
    <property type="entry name" value="INDOLEPYRUVATE OXIDOREDUCTASE SUBUNIT IORB"/>
    <property type="match status" value="1"/>
</dbReference>
<accession>A0A142VBB6</accession>
<evidence type="ECO:0000313" key="4">
    <source>
        <dbReference type="EMBL" id="PKH47214.1"/>
    </source>
</evidence>
<keyword evidence="1 4" id="KW-0560">Oxidoreductase</keyword>
<evidence type="ECO:0000313" key="6">
    <source>
        <dbReference type="Proteomes" id="UP000233649"/>
    </source>
</evidence>
<dbReference type="InterPro" id="IPR052198">
    <property type="entry name" value="IorB_Oxidoreductase"/>
</dbReference>
<dbReference type="PATRIC" id="fig|61435.8.peg.799"/>
<evidence type="ECO:0000313" key="5">
    <source>
        <dbReference type="Proteomes" id="UP000076394"/>
    </source>
</evidence>
<evidence type="ECO:0000313" key="3">
    <source>
        <dbReference type="EMBL" id="AMU86627.1"/>
    </source>
</evidence>
<evidence type="ECO:0000259" key="2">
    <source>
        <dbReference type="Pfam" id="PF01558"/>
    </source>
</evidence>
<name>A0A142VBB6_9CHLR</name>
<dbReference type="OMA" id="FTNARPI"/>
<dbReference type="Pfam" id="PF01558">
    <property type="entry name" value="POR"/>
    <property type="match status" value="1"/>
</dbReference>
<dbReference type="RefSeq" id="WP_011309390.1">
    <property type="nucleotide sequence ID" value="NZ_AP024514.1"/>
</dbReference>
<feature type="domain" description="Pyruvate/ketoisovalerate oxidoreductase catalytic" evidence="2">
    <location>
        <begin position="12"/>
        <end position="190"/>
    </location>
</feature>
<dbReference type="InterPro" id="IPR019752">
    <property type="entry name" value="Pyrv/ketoisovalerate_OxRed_cat"/>
</dbReference>
<dbReference type="Proteomes" id="UP000233649">
    <property type="component" value="Unassembled WGS sequence"/>
</dbReference>
<organism evidence="3 5">
    <name type="scientific">Dehalococcoides mccartyi</name>
    <dbReference type="NCBI Taxonomy" id="61435"/>
    <lineage>
        <taxon>Bacteria</taxon>
        <taxon>Bacillati</taxon>
        <taxon>Chloroflexota</taxon>
        <taxon>Dehalococcoidia</taxon>
        <taxon>Dehalococcoidales</taxon>
        <taxon>Dehalococcoidaceae</taxon>
        <taxon>Dehalococcoides</taxon>
    </lineage>
</organism>
<reference evidence="4 6" key="2">
    <citation type="journal article" date="2017" name="FEMS Microbiol. Ecol.">
        <title>Reconstructed genomes of novel Dehalococcoides mccartyi strains from 1,2,3,4-tetrachlorodibenzo-p-dioxin-dechlorinating enrichment cultures reveal divergent reductive dehalogenase gene profiles.</title>
        <authorList>
            <person name="Dam H.T."/>
            <person name="Vollmers J."/>
            <person name="Kaster A.K."/>
            <person name="Haggblom M.M."/>
        </authorList>
    </citation>
    <scope>NUCLEOTIDE SEQUENCE [LARGE SCALE GENOMIC DNA]</scope>
    <source>
        <strain evidence="4 6">H1-3-2.001</strain>
    </source>
</reference>
<sequence length="197" mass="21314">MKKFDILIVGVGGQGVILASNVLCDAAMAAGYDVKKTDTLGMAQRGGSVVSHLRFAKEVRSPLISKGQTDLIIAFEKLESARYMEYLGSQTKAVINDMAMPPASISLGLSKYPSDAEILDGYTRLGIKVDFIAANQAVKELGNPKMLNIYLLGYAARYLPFDFEILTEAIKKRLPPKLLEANLKAFSAGYTASAKQS</sequence>
<reference evidence="3 5" key="1">
    <citation type="submission" date="2015-03" db="EMBL/GenBank/DDBJ databases">
        <title>Genomic characterization of Dehalococcoides mccartyi strain 11a5, an unusal plasmid-containing chloroethene dechlorinator.</title>
        <authorList>
            <person name="Zhao S."/>
            <person name="Ding C."/>
            <person name="He J."/>
        </authorList>
    </citation>
    <scope>NUCLEOTIDE SEQUENCE [LARGE SCALE GENOMIC DNA]</scope>
    <source>
        <strain evidence="3 5">11a5</strain>
    </source>
</reference>
<keyword evidence="3" id="KW-0670">Pyruvate</keyword>
<dbReference type="EMBL" id="PHFD01000133">
    <property type="protein sequence ID" value="PKH47214.1"/>
    <property type="molecule type" value="Genomic_DNA"/>
</dbReference>
<dbReference type="Gene3D" id="3.40.920.10">
    <property type="entry name" value="Pyruvate-ferredoxin oxidoreductase, PFOR, domain III"/>
    <property type="match status" value="1"/>
</dbReference>
<gene>
    <name evidence="4" type="ORF">CVH13_00671</name>
    <name evidence="3" type="ORF">Dm11a5_0801</name>
</gene>
<proteinExistence type="predicted"/>
<dbReference type="Proteomes" id="UP000076394">
    <property type="component" value="Chromosome"/>
</dbReference>
<dbReference type="EC" id="1.2.7.8" evidence="4"/>
<dbReference type="AlphaFoldDB" id="A0A142VBB6"/>
<dbReference type="InterPro" id="IPR002869">
    <property type="entry name" value="Pyrv_flavodox_OxRed_cen"/>
</dbReference>
<dbReference type="OrthoDB" id="9789125at2"/>
<dbReference type="EMBL" id="CP011127">
    <property type="protein sequence ID" value="AMU86627.1"/>
    <property type="molecule type" value="Genomic_DNA"/>
</dbReference>
<dbReference type="SUPFAM" id="SSF53323">
    <property type="entry name" value="Pyruvate-ferredoxin oxidoreductase, PFOR, domain III"/>
    <property type="match status" value="1"/>
</dbReference>
<dbReference type="NCBIfam" id="NF005322">
    <property type="entry name" value="PRK06853.1-2"/>
    <property type="match status" value="1"/>
</dbReference>
<evidence type="ECO:0000256" key="1">
    <source>
        <dbReference type="ARBA" id="ARBA00023002"/>
    </source>
</evidence>
<protein>
    <submittedName>
        <fullName evidence="3">Indolepyruvate ferredoxin oxidoreductase subunit beta</fullName>
    </submittedName>
    <submittedName>
        <fullName evidence="4">Indolepyruvate oxidoreductase</fullName>
        <ecNumber evidence="4">1.2.7.8</ecNumber>
    </submittedName>
</protein>
<dbReference type="GO" id="GO:0043805">
    <property type="term" value="F:indolepyruvate ferredoxin oxidoreductase activity"/>
    <property type="evidence" value="ECO:0007669"/>
    <property type="project" value="UniProtKB-EC"/>
</dbReference>
<dbReference type="PANTHER" id="PTHR43854">
    <property type="entry name" value="INDOLEPYRUVATE OXIDOREDUCTASE SUBUNIT IORB"/>
    <property type="match status" value="1"/>
</dbReference>